<evidence type="ECO:0000259" key="2">
    <source>
        <dbReference type="Pfam" id="PF06742"/>
    </source>
</evidence>
<name>A0ABT2WXP9_9RHOB</name>
<comment type="caution">
    <text evidence="4">The sequence shown here is derived from an EMBL/GenBank/DDBJ whole genome shotgun (WGS) entry which is preliminary data.</text>
</comment>
<reference evidence="4 5" key="1">
    <citation type="submission" date="2022-10" db="EMBL/GenBank/DDBJ databases">
        <title>Ruegeria sp. nov., isolated from ocean surface water.</title>
        <authorList>
            <person name="He W."/>
            <person name="Wang L."/>
            <person name="Zhang D.-F."/>
        </authorList>
    </citation>
    <scope>NUCLEOTIDE SEQUENCE [LARGE SCALE GENOMIC DNA]</scope>
    <source>
        <strain evidence="4 5">WL0004</strain>
    </source>
</reference>
<feature type="chain" id="PRO_5046742337" evidence="1">
    <location>
        <begin position="27"/>
        <end position="354"/>
    </location>
</feature>
<sequence length="354" mass="38570">MRKSSFSAISLSLMLWATTWVPAAQAQDKDTTVDSLGDSREIPITIDNFIRAATDLELGKYAALAGGVNRFFHFREPTPVDAQPTIRMNRDTLYSTAVIDISEGATLTLPNADGRYMTAMVLNQDHYIEEVFHGGGTYALDVDTFGTPYVVVFMRVLVDAADPADVAAVNALQDQMTVEAASSRPFIVPNYDETSFEGLLRSILALGPYVPDSSYMFGARDQVQAVRHLIGTAGGWGGLSEQEAYYVGVEPQLPVAEYSIDVPAEVPVGAFWSVSLYNADGFFEPNARGAYNINSVTGALNDDGSMTIHLGGCDDGRVNCLPIMEGWNYTVRMYQPGPEVLDGTWSFPSARRLK</sequence>
<feature type="signal peptide" evidence="1">
    <location>
        <begin position="1"/>
        <end position="26"/>
    </location>
</feature>
<organism evidence="4 5">
    <name type="scientific">Ruegeria marisflavi</name>
    <dbReference type="NCBI Taxonomy" id="2984152"/>
    <lineage>
        <taxon>Bacteria</taxon>
        <taxon>Pseudomonadati</taxon>
        <taxon>Pseudomonadota</taxon>
        <taxon>Alphaproteobacteria</taxon>
        <taxon>Rhodobacterales</taxon>
        <taxon>Roseobacteraceae</taxon>
        <taxon>Ruegeria</taxon>
    </lineage>
</organism>
<dbReference type="Proteomes" id="UP001321014">
    <property type="component" value="Unassembled WGS sequence"/>
</dbReference>
<keyword evidence="5" id="KW-1185">Reference proteome</keyword>
<evidence type="ECO:0000256" key="1">
    <source>
        <dbReference type="SAM" id="SignalP"/>
    </source>
</evidence>
<dbReference type="Gene3D" id="2.60.120.600">
    <property type="entry name" value="Domain of unknown function DUF1214, C-terminal domain"/>
    <property type="match status" value="1"/>
</dbReference>
<gene>
    <name evidence="4" type="ORF">OEZ49_22235</name>
</gene>
<feature type="domain" description="DUF1254" evidence="3">
    <location>
        <begin position="68"/>
        <end position="178"/>
    </location>
</feature>
<protein>
    <submittedName>
        <fullName evidence="4">DUF1214 domain-containing protein</fullName>
    </submittedName>
</protein>
<keyword evidence="1" id="KW-0732">Signal</keyword>
<dbReference type="InterPro" id="IPR037049">
    <property type="entry name" value="DUF1214_C_sf"/>
</dbReference>
<accession>A0ABT2WXP9</accession>
<dbReference type="InterPro" id="IPR010621">
    <property type="entry name" value="DUF1214"/>
</dbReference>
<proteinExistence type="predicted"/>
<dbReference type="SUPFAM" id="SSF160935">
    <property type="entry name" value="VPA0735-like"/>
    <property type="match status" value="1"/>
</dbReference>
<dbReference type="PANTHER" id="PTHR36509:SF2">
    <property type="entry name" value="BLL3101 PROTEIN"/>
    <property type="match status" value="1"/>
</dbReference>
<dbReference type="Pfam" id="PF06742">
    <property type="entry name" value="DUF1214"/>
    <property type="match status" value="1"/>
</dbReference>
<evidence type="ECO:0000313" key="5">
    <source>
        <dbReference type="Proteomes" id="UP001321014"/>
    </source>
</evidence>
<dbReference type="PANTHER" id="PTHR36509">
    <property type="entry name" value="BLL3101 PROTEIN"/>
    <property type="match status" value="1"/>
</dbReference>
<dbReference type="InterPro" id="IPR010679">
    <property type="entry name" value="DUF1254"/>
</dbReference>
<feature type="domain" description="DUF1214" evidence="2">
    <location>
        <begin position="257"/>
        <end position="337"/>
    </location>
</feature>
<evidence type="ECO:0000259" key="3">
    <source>
        <dbReference type="Pfam" id="PF06863"/>
    </source>
</evidence>
<dbReference type="Pfam" id="PF06863">
    <property type="entry name" value="DUF1254"/>
    <property type="match status" value="1"/>
</dbReference>
<dbReference type="EMBL" id="JAOVQN010000040">
    <property type="protein sequence ID" value="MCU9840472.1"/>
    <property type="molecule type" value="Genomic_DNA"/>
</dbReference>
<evidence type="ECO:0000313" key="4">
    <source>
        <dbReference type="EMBL" id="MCU9840472.1"/>
    </source>
</evidence>
<dbReference type="RefSeq" id="WP_263390339.1">
    <property type="nucleotide sequence ID" value="NZ_JAOVQN010000040.1"/>
</dbReference>